<dbReference type="PANTHER" id="PTHR10996">
    <property type="entry name" value="2-HYDROXYACID DEHYDROGENASE-RELATED"/>
    <property type="match status" value="1"/>
</dbReference>
<feature type="domain" description="D-isomer specific 2-hydroxyacid dehydrogenase NAD-binding" evidence="5">
    <location>
        <begin position="102"/>
        <end position="279"/>
    </location>
</feature>
<reference evidence="6 7" key="1">
    <citation type="journal article" date="2019" name="Int. J. Syst. Evol. Microbiol.">
        <title>The Global Catalogue of Microorganisms (GCM) 10K type strain sequencing project: providing services to taxonomists for standard genome sequencing and annotation.</title>
        <authorList>
            <consortium name="The Broad Institute Genomics Platform"/>
            <consortium name="The Broad Institute Genome Sequencing Center for Infectious Disease"/>
            <person name="Wu L."/>
            <person name="Ma J."/>
        </authorList>
    </citation>
    <scope>NUCLEOTIDE SEQUENCE [LARGE SCALE GENOMIC DNA]</scope>
    <source>
        <strain evidence="6 7">JCM 15134</strain>
    </source>
</reference>
<dbReference type="SUPFAM" id="SSF52283">
    <property type="entry name" value="Formate/glycerate dehydrogenase catalytic domain-like"/>
    <property type="match status" value="1"/>
</dbReference>
<evidence type="ECO:0000259" key="4">
    <source>
        <dbReference type="Pfam" id="PF00389"/>
    </source>
</evidence>
<dbReference type="CDD" id="cd05301">
    <property type="entry name" value="GDH"/>
    <property type="match status" value="1"/>
</dbReference>
<evidence type="ECO:0000256" key="3">
    <source>
        <dbReference type="RuleBase" id="RU003719"/>
    </source>
</evidence>
<sequence>MSKPILLVTRPLPQAMLDALGQFGEVQVIDLNATAIPNGDIVVSTPLDPIRSETLARLPASVGLIANIGIGLDHIDLRAARERGIAVSNTPVVTEDTADLTLALLMATCRKLSASERYLRADNWAAGMGQLGIRVHSKTLGIIGLGAIGQAVARRAKGFGMTVIYSNRSRNVAAEEALGGARYCETLDELLAEADIVSLNCDLNPQTHHIINADTLAKMKPGAVLINSGRGPLVDEAALIEALKHGHLGGAGLDVYEFEPNVSPELMTFDNVTLLPHIGSATQECRADMAKRVCMNIGHFIQQGAPLDSCN</sequence>
<name>A0ABN1I4M2_9GAMM</name>
<evidence type="ECO:0000256" key="2">
    <source>
        <dbReference type="ARBA" id="ARBA00023027"/>
    </source>
</evidence>
<protein>
    <submittedName>
        <fullName evidence="6">D-glycerate dehydrogenase</fullName>
    </submittedName>
</protein>
<keyword evidence="1 3" id="KW-0560">Oxidoreductase</keyword>
<evidence type="ECO:0000259" key="5">
    <source>
        <dbReference type="Pfam" id="PF02826"/>
    </source>
</evidence>
<dbReference type="RefSeq" id="WP_343803881.1">
    <property type="nucleotide sequence ID" value="NZ_BAAAET010000001.1"/>
</dbReference>
<gene>
    <name evidence="6" type="ORF">GCM10009104_12560</name>
</gene>
<dbReference type="InterPro" id="IPR050223">
    <property type="entry name" value="D-isomer_2-hydroxyacid_DH"/>
</dbReference>
<dbReference type="PANTHER" id="PTHR10996:SF283">
    <property type="entry name" value="GLYOXYLATE_HYDROXYPYRUVATE REDUCTASE B"/>
    <property type="match status" value="1"/>
</dbReference>
<proteinExistence type="inferred from homology"/>
<dbReference type="InterPro" id="IPR029753">
    <property type="entry name" value="D-isomer_DH_CS"/>
</dbReference>
<organism evidence="6 7">
    <name type="scientific">Marinobacterium maritimum</name>
    <dbReference type="NCBI Taxonomy" id="500162"/>
    <lineage>
        <taxon>Bacteria</taxon>
        <taxon>Pseudomonadati</taxon>
        <taxon>Pseudomonadota</taxon>
        <taxon>Gammaproteobacteria</taxon>
        <taxon>Oceanospirillales</taxon>
        <taxon>Oceanospirillaceae</taxon>
        <taxon>Marinobacterium</taxon>
    </lineage>
</organism>
<keyword evidence="7" id="KW-1185">Reference proteome</keyword>
<comment type="caution">
    <text evidence="6">The sequence shown here is derived from an EMBL/GenBank/DDBJ whole genome shotgun (WGS) entry which is preliminary data.</text>
</comment>
<dbReference type="Proteomes" id="UP001499915">
    <property type="component" value="Unassembled WGS sequence"/>
</dbReference>
<comment type="similarity">
    <text evidence="3">Belongs to the D-isomer specific 2-hydroxyacid dehydrogenase family.</text>
</comment>
<dbReference type="InterPro" id="IPR006140">
    <property type="entry name" value="D-isomer_DH_NAD-bd"/>
</dbReference>
<dbReference type="Pfam" id="PF00389">
    <property type="entry name" value="2-Hacid_dh"/>
    <property type="match status" value="1"/>
</dbReference>
<dbReference type="InterPro" id="IPR006139">
    <property type="entry name" value="D-isomer_2_OHA_DH_cat_dom"/>
</dbReference>
<dbReference type="InterPro" id="IPR036291">
    <property type="entry name" value="NAD(P)-bd_dom_sf"/>
</dbReference>
<accession>A0ABN1I4M2</accession>
<dbReference type="SUPFAM" id="SSF51735">
    <property type="entry name" value="NAD(P)-binding Rossmann-fold domains"/>
    <property type="match status" value="1"/>
</dbReference>
<feature type="domain" description="D-isomer specific 2-hydroxyacid dehydrogenase catalytic" evidence="4">
    <location>
        <begin position="7"/>
        <end position="308"/>
    </location>
</feature>
<dbReference type="PROSITE" id="PS00671">
    <property type="entry name" value="D_2_HYDROXYACID_DH_3"/>
    <property type="match status" value="1"/>
</dbReference>
<evidence type="ECO:0000256" key="1">
    <source>
        <dbReference type="ARBA" id="ARBA00023002"/>
    </source>
</evidence>
<keyword evidence="2" id="KW-0520">NAD</keyword>
<evidence type="ECO:0000313" key="6">
    <source>
        <dbReference type="EMBL" id="GAA0687855.1"/>
    </source>
</evidence>
<evidence type="ECO:0000313" key="7">
    <source>
        <dbReference type="Proteomes" id="UP001499915"/>
    </source>
</evidence>
<dbReference type="Pfam" id="PF02826">
    <property type="entry name" value="2-Hacid_dh_C"/>
    <property type="match status" value="1"/>
</dbReference>
<dbReference type="EMBL" id="BAAAET010000001">
    <property type="protein sequence ID" value="GAA0687855.1"/>
    <property type="molecule type" value="Genomic_DNA"/>
</dbReference>
<dbReference type="Gene3D" id="3.40.50.720">
    <property type="entry name" value="NAD(P)-binding Rossmann-like Domain"/>
    <property type="match status" value="2"/>
</dbReference>